<keyword evidence="1" id="KW-0812">Transmembrane</keyword>
<name>A0A1G2HGK7_9BACT</name>
<dbReference type="STRING" id="1802165.A3F94_01520"/>
<evidence type="ECO:0000313" key="3">
    <source>
        <dbReference type="Proteomes" id="UP000176770"/>
    </source>
</evidence>
<gene>
    <name evidence="2" type="ORF">A3F94_01520</name>
</gene>
<reference evidence="2 3" key="1">
    <citation type="journal article" date="2016" name="Nat. Commun.">
        <title>Thousands of microbial genomes shed light on interconnected biogeochemical processes in an aquifer system.</title>
        <authorList>
            <person name="Anantharaman K."/>
            <person name="Brown C.T."/>
            <person name="Hug L.A."/>
            <person name="Sharon I."/>
            <person name="Castelle C.J."/>
            <person name="Probst A.J."/>
            <person name="Thomas B.C."/>
            <person name="Singh A."/>
            <person name="Wilkins M.J."/>
            <person name="Karaoz U."/>
            <person name="Brodie E.L."/>
            <person name="Williams K.H."/>
            <person name="Hubbard S.S."/>
            <person name="Banfield J.F."/>
        </authorList>
    </citation>
    <scope>NUCLEOTIDE SEQUENCE [LARGE SCALE GENOMIC DNA]</scope>
</reference>
<dbReference type="AlphaFoldDB" id="A0A1G2HGK7"/>
<proteinExistence type="predicted"/>
<protein>
    <recommendedName>
        <fullName evidence="4">Prepilin-type N-terminal cleavage/methylation domain-containing protein</fullName>
    </recommendedName>
</protein>
<dbReference type="EMBL" id="MHOK01000022">
    <property type="protein sequence ID" value="OGZ61509.1"/>
    <property type="molecule type" value="Genomic_DNA"/>
</dbReference>
<keyword evidence="1" id="KW-0472">Membrane</keyword>
<evidence type="ECO:0000256" key="1">
    <source>
        <dbReference type="SAM" id="Phobius"/>
    </source>
</evidence>
<organism evidence="2 3">
    <name type="scientific">Candidatus Spechtbacteria bacterium RIFCSPLOWO2_12_FULL_38_22</name>
    <dbReference type="NCBI Taxonomy" id="1802165"/>
    <lineage>
        <taxon>Bacteria</taxon>
        <taxon>Candidatus Spechtiibacteriota</taxon>
    </lineage>
</organism>
<evidence type="ECO:0000313" key="2">
    <source>
        <dbReference type="EMBL" id="OGZ61509.1"/>
    </source>
</evidence>
<dbReference type="Proteomes" id="UP000176770">
    <property type="component" value="Unassembled WGS sequence"/>
</dbReference>
<keyword evidence="1" id="KW-1133">Transmembrane helix</keyword>
<dbReference type="InterPro" id="IPR012902">
    <property type="entry name" value="N_methyl_site"/>
</dbReference>
<dbReference type="Pfam" id="PF07963">
    <property type="entry name" value="N_methyl"/>
    <property type="match status" value="1"/>
</dbReference>
<comment type="caution">
    <text evidence="2">The sequence shown here is derived from an EMBL/GenBank/DDBJ whole genome shotgun (WGS) entry which is preliminary data.</text>
</comment>
<feature type="transmembrane region" description="Helical" evidence="1">
    <location>
        <begin position="12"/>
        <end position="39"/>
    </location>
</feature>
<accession>A0A1G2HGK7</accession>
<sequence>MNKVNKRKSDGFSLLETIVAMGIFTVVISVTIGAFLVAIKAQRVVLTEKAMSENINFALEFMSRQMRVAKRDTAGVCIPINSTFNTQGSQISFINSSLDCISFFLSFGALVYENTTTPSGEIALTDNTIVKIDSLSFLVQGEQNSDPEQPRVTMVISASGAGKSAESQGVQLNIQTTVSTRELDIN</sequence>
<evidence type="ECO:0008006" key="4">
    <source>
        <dbReference type="Google" id="ProtNLM"/>
    </source>
</evidence>